<dbReference type="Gene3D" id="3.40.50.720">
    <property type="entry name" value="NAD(P)-binding Rossmann-like Domain"/>
    <property type="match status" value="2"/>
</dbReference>
<dbReference type="SUPFAM" id="SSF161084">
    <property type="entry name" value="MAPEG domain-like"/>
    <property type="match status" value="1"/>
</dbReference>
<accession>A0A812M759</accession>
<evidence type="ECO:0000256" key="7">
    <source>
        <dbReference type="ARBA" id="ARBA00022989"/>
    </source>
</evidence>
<keyword evidence="4 12" id="KW-0812">Transmembrane</keyword>
<evidence type="ECO:0000256" key="10">
    <source>
        <dbReference type="ARBA" id="ARBA00023303"/>
    </source>
</evidence>
<keyword evidence="7 12" id="KW-1133">Transmembrane helix</keyword>
<feature type="transmembrane region" description="Helical" evidence="12">
    <location>
        <begin position="29"/>
        <end position="48"/>
    </location>
</feature>
<feature type="transmembrane region" description="Helical" evidence="12">
    <location>
        <begin position="262"/>
        <end position="280"/>
    </location>
</feature>
<feature type="domain" description="RCK N-terminal" evidence="14">
    <location>
        <begin position="1108"/>
        <end position="1206"/>
    </location>
</feature>
<dbReference type="PANTHER" id="PTHR10027:SF10">
    <property type="entry name" value="SLOWPOKE 2, ISOFORM D"/>
    <property type="match status" value="1"/>
</dbReference>
<organism evidence="15 16">
    <name type="scientific">Symbiodinium natans</name>
    <dbReference type="NCBI Taxonomy" id="878477"/>
    <lineage>
        <taxon>Eukaryota</taxon>
        <taxon>Sar</taxon>
        <taxon>Alveolata</taxon>
        <taxon>Dinophyceae</taxon>
        <taxon>Suessiales</taxon>
        <taxon>Symbiodiniaceae</taxon>
        <taxon>Symbiodinium</taxon>
    </lineage>
</organism>
<keyword evidence="6" id="KW-0630">Potassium</keyword>
<feature type="transmembrane region" description="Helical" evidence="12">
    <location>
        <begin position="96"/>
        <end position="117"/>
    </location>
</feature>
<dbReference type="PANTHER" id="PTHR10027">
    <property type="entry name" value="CALCIUM-ACTIVATED POTASSIUM CHANNEL ALPHA CHAIN"/>
    <property type="match status" value="1"/>
</dbReference>
<proteinExistence type="predicted"/>
<keyword evidence="3" id="KW-0633">Potassium transport</keyword>
<dbReference type="Pfam" id="PF01124">
    <property type="entry name" value="MAPEG"/>
    <property type="match status" value="1"/>
</dbReference>
<dbReference type="SUPFAM" id="SSF81324">
    <property type="entry name" value="Voltage-gated potassium channels"/>
    <property type="match status" value="1"/>
</dbReference>
<evidence type="ECO:0000313" key="16">
    <source>
        <dbReference type="Proteomes" id="UP000604046"/>
    </source>
</evidence>
<feature type="domain" description="RCK N-terminal" evidence="14">
    <location>
        <begin position="302"/>
        <end position="426"/>
    </location>
</feature>
<dbReference type="Gene3D" id="1.10.287.70">
    <property type="match status" value="1"/>
</dbReference>
<comment type="caution">
    <text evidence="15">The sequence shown here is derived from an EMBL/GenBank/DDBJ whole genome shotgun (WGS) entry which is preliminary data.</text>
</comment>
<sequence>MASEGLSCGSDCGGISWDYEFQQLTFCGGLYGGLLGVGLLLSITAATSNLDSWRLRLELQCIRLNTSKLWLGLDFVLAVIQSIHFCVRTYTTSLPFVGFILEAIPAFYFLCYLLPFWGFAHCEGILSGFYWMLFDRAIPDSILIGSIASLPVAEFQGKKTWFAPSWLAAFHLLRSWSKLLRVYKINLEMFRNQCVDILISTLFKVYLMAMMMLTFENLGDPPFLQEFSQVKWNTISSIYFVLTSVATVGFGDLAPVSSLGRMCTVFAIYSGLAWTATAAYRCLQILAVNQTGGGFFEPVLHSKYIVVIGNPTGQMLRNFIAEIFHPDHAEDADDLHVSVILPPGHPGQELVNEWLRQPQNMRMLPRVHIFLGTALSDQDLNRVTISAATCVFILPNLLCQSVMQEDTENIIRMMAVQRLVPKARFILLLLRAENRKLLTEAHMDGNVTTAAYDQFKLEMAGKSCMVHGFAPLLSNLCKSIAIDEDDDEEDGESENKPQWKKAMQAMDGDGDGGGVMADVKAAEFLMVMVHYSWITVLVLCLLGLGSYMSYKRLREHGGHETVRHTPGLLANGGYPFILRGVLGTTFFMLAVLPLFLIVCATVLGLMLAAVEEWEAGIGAEYLLSNVLGMTAPLTNVVPEDTFGIHFAIILNMYAVVVVTTAMGLVANMSLMQAISAKVPQTACGFVAFLLLVVPLIMFLTTWIIGCVIALVEGWSPSEGYYFMAASMASLANPVTNLEPETAFGAFFECLCLSAELCLGGCILGLVASHPVTTRLCDFFEGTSRLSHSQSQIGLSAYTLEELTAKLAEMSKVLDQVPDEEAGPFQDEVAQLKAQLSAGDASDCIGQLTSEVFKLEARIQISSSSKDDRDTKDPYRELAELRARIAELEEQVKQPAEVQINEHLGLCTQMGWTKVGPGVSDFERGCGLEVYEVELSPTYSQRDATFIEVVVDIIEQTGGLVYLVGLVEARQDSKKVLINPGPNYKIKQALPGFKIMGIFLASDREAIMQCDVGMVFLGRRERVSMDEVRFLFVVSSGEPPKIVQKEEEVPELAHVSMKPEHKAAAINLARVSRRHQRSLKPMRPPLKRLAVGGHILILAVGTETTEDLRLGIEHFVKPLRQSVLSAEDIIPVVVLSAMQPRDWFNVETSEQVYFLQGSPTSMLDLQRVNFTGASAIFITHGGAGRHDVENKESWTVDFEVICCTRLVESQLPIGSHTLVLSDIVVDSNHPFLPLPATKMEGQEEDLFQRRRSEAMSILPPLVAAAGGGVPELLWKSMPEAPPFTALLGSIFLYNTPHMVRAYFMTKGAGGLAKIKNENPRGQKEELSKHPVYGEAIVRAEAAHQNGLESFPVFAAGVIGATAMGVDKATVGKLASFHLLCRVAFNVLYIGFNTPGPALGRSAVWALSLLSSCHLIALSALAAK</sequence>
<dbReference type="GO" id="GO:0016020">
    <property type="term" value="C:membrane"/>
    <property type="evidence" value="ECO:0007669"/>
    <property type="project" value="UniProtKB-SubCell"/>
</dbReference>
<dbReference type="InterPro" id="IPR003148">
    <property type="entry name" value="RCK_N"/>
</dbReference>
<feature type="transmembrane region" description="Helical" evidence="12">
    <location>
        <begin position="197"/>
        <end position="215"/>
    </location>
</feature>
<dbReference type="Pfam" id="PF07885">
    <property type="entry name" value="Ion_trans_2"/>
    <property type="match status" value="1"/>
</dbReference>
<protein>
    <submittedName>
        <fullName evidence="15">KCNMA1 protein</fullName>
    </submittedName>
</protein>
<evidence type="ECO:0000256" key="1">
    <source>
        <dbReference type="ARBA" id="ARBA00004141"/>
    </source>
</evidence>
<evidence type="ECO:0000256" key="9">
    <source>
        <dbReference type="ARBA" id="ARBA00023136"/>
    </source>
</evidence>
<dbReference type="GO" id="GO:0005267">
    <property type="term" value="F:potassium channel activity"/>
    <property type="evidence" value="ECO:0007669"/>
    <property type="project" value="UniProtKB-KW"/>
</dbReference>
<evidence type="ECO:0000256" key="12">
    <source>
        <dbReference type="SAM" id="Phobius"/>
    </source>
</evidence>
<keyword evidence="2" id="KW-0813">Transport</keyword>
<evidence type="ECO:0000256" key="2">
    <source>
        <dbReference type="ARBA" id="ARBA00022448"/>
    </source>
</evidence>
<keyword evidence="5" id="KW-0631">Potassium channel</keyword>
<keyword evidence="10" id="KW-0407">Ion channel</keyword>
<dbReference type="Gene3D" id="1.20.120.550">
    <property type="entry name" value="Membrane associated eicosanoid/glutathione metabolism-like domain"/>
    <property type="match status" value="1"/>
</dbReference>
<feature type="transmembrane region" description="Helical" evidence="12">
    <location>
        <begin position="235"/>
        <end position="255"/>
    </location>
</feature>
<feature type="transmembrane region" description="Helical" evidence="12">
    <location>
        <begin position="69"/>
        <end position="90"/>
    </location>
</feature>
<gene>
    <name evidence="15" type="primary">KCNMA1</name>
    <name evidence="15" type="ORF">SNAT2548_LOCUS13373</name>
</gene>
<dbReference type="Pfam" id="PF22614">
    <property type="entry name" value="Slo-like_RCK"/>
    <property type="match status" value="2"/>
</dbReference>
<evidence type="ECO:0000256" key="8">
    <source>
        <dbReference type="ARBA" id="ARBA00023065"/>
    </source>
</evidence>
<keyword evidence="9 12" id="KW-0472">Membrane</keyword>
<dbReference type="OrthoDB" id="10035564at2759"/>
<dbReference type="InterPro" id="IPR013099">
    <property type="entry name" value="K_chnl_dom"/>
</dbReference>
<evidence type="ECO:0000259" key="14">
    <source>
        <dbReference type="Pfam" id="PF22614"/>
    </source>
</evidence>
<evidence type="ECO:0000256" key="3">
    <source>
        <dbReference type="ARBA" id="ARBA00022538"/>
    </source>
</evidence>
<feature type="domain" description="Potassium channel" evidence="13">
    <location>
        <begin position="215"/>
        <end position="282"/>
    </location>
</feature>
<evidence type="ECO:0000313" key="15">
    <source>
        <dbReference type="EMBL" id="CAE7257992.1"/>
    </source>
</evidence>
<feature type="transmembrane region" description="Helical" evidence="12">
    <location>
        <begin position="524"/>
        <end position="544"/>
    </location>
</feature>
<dbReference type="InterPro" id="IPR001129">
    <property type="entry name" value="Membr-assoc_MAPEG"/>
</dbReference>
<comment type="subcellular location">
    <subcellularLocation>
        <location evidence="1">Membrane</location>
        <topology evidence="1">Multi-pass membrane protein</topology>
    </subcellularLocation>
</comment>
<evidence type="ECO:0000256" key="11">
    <source>
        <dbReference type="ARBA" id="ARBA00034430"/>
    </source>
</evidence>
<keyword evidence="16" id="KW-1185">Reference proteome</keyword>
<dbReference type="InterPro" id="IPR023352">
    <property type="entry name" value="MAPEG-like_dom_sf"/>
</dbReference>
<name>A0A812M759_9DINO</name>
<feature type="transmembrane region" description="Helical" evidence="12">
    <location>
        <begin position="642"/>
        <end position="665"/>
    </location>
</feature>
<comment type="catalytic activity">
    <reaction evidence="11">
        <text>K(+)(in) = K(+)(out)</text>
        <dbReference type="Rhea" id="RHEA:29463"/>
        <dbReference type="ChEBI" id="CHEBI:29103"/>
    </reaction>
</comment>
<reference evidence="15" key="1">
    <citation type="submission" date="2021-02" db="EMBL/GenBank/DDBJ databases">
        <authorList>
            <person name="Dougan E. K."/>
            <person name="Rhodes N."/>
            <person name="Thang M."/>
            <person name="Chan C."/>
        </authorList>
    </citation>
    <scope>NUCLEOTIDE SEQUENCE</scope>
</reference>
<evidence type="ECO:0000256" key="6">
    <source>
        <dbReference type="ARBA" id="ARBA00022958"/>
    </source>
</evidence>
<evidence type="ECO:0000256" key="5">
    <source>
        <dbReference type="ARBA" id="ARBA00022826"/>
    </source>
</evidence>
<feature type="transmembrane region" description="Helical" evidence="12">
    <location>
        <begin position="586"/>
        <end position="610"/>
    </location>
</feature>
<keyword evidence="8" id="KW-0406">Ion transport</keyword>
<feature type="transmembrane region" description="Helical" evidence="12">
    <location>
        <begin position="685"/>
        <end position="711"/>
    </location>
</feature>
<evidence type="ECO:0000256" key="4">
    <source>
        <dbReference type="ARBA" id="ARBA00022692"/>
    </source>
</evidence>
<dbReference type="Proteomes" id="UP000604046">
    <property type="component" value="Unassembled WGS sequence"/>
</dbReference>
<dbReference type="InterPro" id="IPR047871">
    <property type="entry name" value="K_chnl_Slo-like"/>
</dbReference>
<evidence type="ECO:0000259" key="13">
    <source>
        <dbReference type="Pfam" id="PF07885"/>
    </source>
</evidence>
<dbReference type="EMBL" id="CAJNDS010001402">
    <property type="protein sequence ID" value="CAE7257992.1"/>
    <property type="molecule type" value="Genomic_DNA"/>
</dbReference>